<name>A0A420Y232_9PEZI</name>
<dbReference type="InterPro" id="IPR002938">
    <property type="entry name" value="FAD-bd"/>
</dbReference>
<comment type="caution">
    <text evidence="5">The sequence shown here is derived from an EMBL/GenBank/DDBJ whole genome shotgun (WGS) entry which is preliminary data.</text>
</comment>
<dbReference type="GO" id="GO:0071949">
    <property type="term" value="F:FAD binding"/>
    <property type="evidence" value="ECO:0007669"/>
    <property type="project" value="InterPro"/>
</dbReference>
<proteinExistence type="predicted"/>
<gene>
    <name evidence="5" type="ORF">DL546_001379</name>
</gene>
<evidence type="ECO:0000313" key="6">
    <source>
        <dbReference type="Proteomes" id="UP000275385"/>
    </source>
</evidence>
<sequence>MPVKVLIIGAGIGGPSLAFWLSRLPYSVTILERHPDLRANGQQIDIRGQGVTTMRYMGIESAVRSKVVDEEGFQLVNSAGQPQAVLLPNKSGKGKQSFTSEFEIMRGDLLDGDEGVKVAFKDGTEEVFDLVVGADGDHSKTRRIILGPEAPEPFRSLGCYVCYFTCPRNESDSKYATIYHAVGSRIMVTRADNPKTIQVYMTVLTTGKGAGIVGRAIRNRKAGMKEQKKAWAEAFKDAGWQAERLIDALLNDPVAKDFYTHEIGQVRMKSWSKGNITLLGDAGYCPTPVTGFGTSLALVGAYVLAGELAKQTKEDGTVDIHAALEGYDKTLRPLVDEVQKISPFVPSIAYPRTWWGIKIFQTLIWLWTVFKLDKLVSTFGSDDVGTWRLPDYQGLRPAKRCF</sequence>
<dbReference type="PANTHER" id="PTHR46865">
    <property type="entry name" value="OXIDOREDUCTASE-RELATED"/>
    <property type="match status" value="1"/>
</dbReference>
<organism evidence="5 6">
    <name type="scientific">Coniochaeta pulveracea</name>
    <dbReference type="NCBI Taxonomy" id="177199"/>
    <lineage>
        <taxon>Eukaryota</taxon>
        <taxon>Fungi</taxon>
        <taxon>Dikarya</taxon>
        <taxon>Ascomycota</taxon>
        <taxon>Pezizomycotina</taxon>
        <taxon>Sordariomycetes</taxon>
        <taxon>Sordariomycetidae</taxon>
        <taxon>Coniochaetales</taxon>
        <taxon>Coniochaetaceae</taxon>
        <taxon>Coniochaeta</taxon>
    </lineage>
</organism>
<keyword evidence="2" id="KW-0274">FAD</keyword>
<feature type="domain" description="FAD-binding" evidence="4">
    <location>
        <begin position="3"/>
        <end position="86"/>
    </location>
</feature>
<dbReference type="STRING" id="177199.A0A420Y232"/>
<evidence type="ECO:0000259" key="4">
    <source>
        <dbReference type="Pfam" id="PF01494"/>
    </source>
</evidence>
<feature type="domain" description="FAD-binding" evidence="4">
    <location>
        <begin position="115"/>
        <end position="322"/>
    </location>
</feature>
<dbReference type="Proteomes" id="UP000275385">
    <property type="component" value="Unassembled WGS sequence"/>
</dbReference>
<keyword evidence="3" id="KW-0560">Oxidoreductase</keyword>
<dbReference type="Pfam" id="PF01494">
    <property type="entry name" value="FAD_binding_3"/>
    <property type="match status" value="2"/>
</dbReference>
<evidence type="ECO:0000256" key="3">
    <source>
        <dbReference type="ARBA" id="ARBA00023002"/>
    </source>
</evidence>
<dbReference type="InterPro" id="IPR051704">
    <property type="entry name" value="FAD_aromatic-hydroxylase"/>
</dbReference>
<dbReference type="Gene3D" id="3.50.50.60">
    <property type="entry name" value="FAD/NAD(P)-binding domain"/>
    <property type="match status" value="1"/>
</dbReference>
<reference evidence="5 6" key="1">
    <citation type="submission" date="2018-08" db="EMBL/GenBank/DDBJ databases">
        <title>Draft genome of the lignicolous fungus Coniochaeta pulveracea.</title>
        <authorList>
            <person name="Borstlap C.J."/>
            <person name="De Witt R.N."/>
            <person name="Botha A."/>
            <person name="Volschenk H."/>
        </authorList>
    </citation>
    <scope>NUCLEOTIDE SEQUENCE [LARGE SCALE GENOMIC DNA]</scope>
    <source>
        <strain evidence="5 6">CAB683</strain>
    </source>
</reference>
<dbReference type="OrthoDB" id="655030at2759"/>
<evidence type="ECO:0000313" key="5">
    <source>
        <dbReference type="EMBL" id="RKU41919.1"/>
    </source>
</evidence>
<keyword evidence="6" id="KW-1185">Reference proteome</keyword>
<accession>A0A420Y232</accession>
<keyword evidence="1" id="KW-0285">Flavoprotein</keyword>
<dbReference type="SUPFAM" id="SSF51905">
    <property type="entry name" value="FAD/NAD(P)-binding domain"/>
    <property type="match status" value="1"/>
</dbReference>
<dbReference type="PRINTS" id="PR00420">
    <property type="entry name" value="RNGMNOXGNASE"/>
</dbReference>
<dbReference type="EMBL" id="QVQW01000065">
    <property type="protein sequence ID" value="RKU41919.1"/>
    <property type="molecule type" value="Genomic_DNA"/>
</dbReference>
<evidence type="ECO:0000256" key="1">
    <source>
        <dbReference type="ARBA" id="ARBA00022630"/>
    </source>
</evidence>
<protein>
    <recommendedName>
        <fullName evidence="4">FAD-binding domain-containing protein</fullName>
    </recommendedName>
</protein>
<evidence type="ECO:0000256" key="2">
    <source>
        <dbReference type="ARBA" id="ARBA00022827"/>
    </source>
</evidence>
<dbReference type="GO" id="GO:0016491">
    <property type="term" value="F:oxidoreductase activity"/>
    <property type="evidence" value="ECO:0007669"/>
    <property type="project" value="UniProtKB-KW"/>
</dbReference>
<dbReference type="Gene3D" id="3.30.9.10">
    <property type="entry name" value="D-Amino Acid Oxidase, subunit A, domain 2"/>
    <property type="match status" value="1"/>
</dbReference>
<dbReference type="AlphaFoldDB" id="A0A420Y232"/>
<dbReference type="PANTHER" id="PTHR46865:SF7">
    <property type="entry name" value="MONOOXYGENASE, PUTATIVE (AFU_ORTHOLOGUE AFUA_8G07040)-RELATED"/>
    <property type="match status" value="1"/>
</dbReference>
<dbReference type="InterPro" id="IPR036188">
    <property type="entry name" value="FAD/NAD-bd_sf"/>
</dbReference>